<name>A0A812GB99_9DINO</name>
<comment type="caution">
    <text evidence="2">The sequence shown here is derived from an EMBL/GenBank/DDBJ whole genome shotgun (WGS) entry which is preliminary data.</text>
</comment>
<dbReference type="OrthoDB" id="453538at2759"/>
<feature type="region of interest" description="Disordered" evidence="1">
    <location>
        <begin position="1"/>
        <end position="52"/>
    </location>
</feature>
<gene>
    <name evidence="2" type="primary">nipblb</name>
    <name evidence="2" type="ORF">SNAT2548_LOCUS614</name>
</gene>
<dbReference type="AlphaFoldDB" id="A0A812GB99"/>
<keyword evidence="3" id="KW-1185">Reference proteome</keyword>
<protein>
    <submittedName>
        <fullName evidence="2">Nipblb protein</fullName>
    </submittedName>
</protein>
<evidence type="ECO:0000313" key="3">
    <source>
        <dbReference type="Proteomes" id="UP000604046"/>
    </source>
</evidence>
<organism evidence="2 3">
    <name type="scientific">Symbiodinium natans</name>
    <dbReference type="NCBI Taxonomy" id="878477"/>
    <lineage>
        <taxon>Eukaryota</taxon>
        <taxon>Sar</taxon>
        <taxon>Alveolata</taxon>
        <taxon>Dinophyceae</taxon>
        <taxon>Suessiales</taxon>
        <taxon>Symbiodiniaceae</taxon>
        <taxon>Symbiodinium</taxon>
    </lineage>
</organism>
<evidence type="ECO:0000313" key="2">
    <source>
        <dbReference type="EMBL" id="CAE6924983.1"/>
    </source>
</evidence>
<evidence type="ECO:0000256" key="1">
    <source>
        <dbReference type="SAM" id="MobiDB-lite"/>
    </source>
</evidence>
<feature type="compositionally biased region" description="Acidic residues" evidence="1">
    <location>
        <begin position="40"/>
        <end position="49"/>
    </location>
</feature>
<accession>A0A812GB99</accession>
<sequence>MVTMESQPLTARRLSWADQNAAPLASTIPQAPEPPPLAPTDDDDDDEDDRPGVRTLEMGVLLQGYAYRSSVELPSNGQLVEVVGPLPEGIDILVKDEGSPEHPAALWIEAELKDLGVFYHGLLVRIAGGEFAEVVVNLKACVMGPREGRLSRVHHNVELIRALAPEDIHGSTEGSVFRKAAQLMEADDEDDG</sequence>
<dbReference type="Proteomes" id="UP000604046">
    <property type="component" value="Unassembled WGS sequence"/>
</dbReference>
<proteinExistence type="predicted"/>
<dbReference type="EMBL" id="CAJNDS010000029">
    <property type="protein sequence ID" value="CAE6924983.1"/>
    <property type="molecule type" value="Genomic_DNA"/>
</dbReference>
<reference evidence="2" key="1">
    <citation type="submission" date="2021-02" db="EMBL/GenBank/DDBJ databases">
        <authorList>
            <person name="Dougan E. K."/>
            <person name="Rhodes N."/>
            <person name="Thang M."/>
            <person name="Chan C."/>
        </authorList>
    </citation>
    <scope>NUCLEOTIDE SEQUENCE</scope>
</reference>